<accession>A0AAP0NLG1</accession>
<evidence type="ECO:0000313" key="3">
    <source>
        <dbReference type="EMBL" id="KAK9112012.1"/>
    </source>
</evidence>
<dbReference type="InterPro" id="IPR002156">
    <property type="entry name" value="RNaseH_domain"/>
</dbReference>
<evidence type="ECO:0000259" key="2">
    <source>
        <dbReference type="Pfam" id="PF13456"/>
    </source>
</evidence>
<proteinExistence type="predicted"/>
<reference evidence="3 4" key="1">
    <citation type="submission" date="2024-01" db="EMBL/GenBank/DDBJ databases">
        <title>Genome assemblies of Stephania.</title>
        <authorList>
            <person name="Yang L."/>
        </authorList>
    </citation>
    <scope>NUCLEOTIDE SEQUENCE [LARGE SCALE GENOMIC DNA]</scope>
    <source>
        <strain evidence="3">JXDWG</strain>
        <tissue evidence="3">Leaf</tissue>
    </source>
</reference>
<dbReference type="InterPro" id="IPR012337">
    <property type="entry name" value="RNaseH-like_sf"/>
</dbReference>
<dbReference type="Proteomes" id="UP001419268">
    <property type="component" value="Unassembled WGS sequence"/>
</dbReference>
<dbReference type="InterPro" id="IPR052929">
    <property type="entry name" value="RNase_H-like_EbsB-rel"/>
</dbReference>
<dbReference type="GO" id="GO:0003676">
    <property type="term" value="F:nucleic acid binding"/>
    <property type="evidence" value="ECO:0007669"/>
    <property type="project" value="InterPro"/>
</dbReference>
<feature type="region of interest" description="Disordered" evidence="1">
    <location>
        <begin position="188"/>
        <end position="218"/>
    </location>
</feature>
<feature type="domain" description="RNase H type-1" evidence="2">
    <location>
        <begin position="41"/>
        <end position="153"/>
    </location>
</feature>
<keyword evidence="4" id="KW-1185">Reference proteome</keyword>
<sequence length="231" mass="25155">MFSSGDDAERDHIAPSIAKTSIHPSTFTLGASTTVPFDDEKEVDSPITFIVRDSHGFVHGAFIKCITGRFSPVVAKVLAIREGALFAREANLSIGIIESDSQAAITALSNWQVSGEFGLLIEEIYYLNEHLSDIKYSFVRREGNGVAHQLAQLAHEENTYVTWRDAIPLVISSQVEVKMKLSSLLEDSLGNEEREEDHVGGRTSGGGNRGHEPHEAIEEAEVVDVGVAPDP</sequence>
<dbReference type="AlphaFoldDB" id="A0AAP0NLG1"/>
<comment type="caution">
    <text evidence="3">The sequence shown here is derived from an EMBL/GenBank/DDBJ whole genome shotgun (WGS) entry which is preliminary data.</text>
</comment>
<dbReference type="PANTHER" id="PTHR47074:SF75">
    <property type="entry name" value="RNASE H TYPE-1 DOMAIN-CONTAINING PROTEIN"/>
    <property type="match status" value="1"/>
</dbReference>
<dbReference type="InterPro" id="IPR044730">
    <property type="entry name" value="RNase_H-like_dom_plant"/>
</dbReference>
<dbReference type="Pfam" id="PF13456">
    <property type="entry name" value="RVT_3"/>
    <property type="match status" value="1"/>
</dbReference>
<dbReference type="EMBL" id="JBBNAG010000008">
    <property type="protein sequence ID" value="KAK9112012.1"/>
    <property type="molecule type" value="Genomic_DNA"/>
</dbReference>
<evidence type="ECO:0000313" key="4">
    <source>
        <dbReference type="Proteomes" id="UP001419268"/>
    </source>
</evidence>
<organism evidence="3 4">
    <name type="scientific">Stephania cephalantha</name>
    <dbReference type="NCBI Taxonomy" id="152367"/>
    <lineage>
        <taxon>Eukaryota</taxon>
        <taxon>Viridiplantae</taxon>
        <taxon>Streptophyta</taxon>
        <taxon>Embryophyta</taxon>
        <taxon>Tracheophyta</taxon>
        <taxon>Spermatophyta</taxon>
        <taxon>Magnoliopsida</taxon>
        <taxon>Ranunculales</taxon>
        <taxon>Menispermaceae</taxon>
        <taxon>Menispermoideae</taxon>
        <taxon>Cissampelideae</taxon>
        <taxon>Stephania</taxon>
    </lineage>
</organism>
<dbReference type="SUPFAM" id="SSF53098">
    <property type="entry name" value="Ribonuclease H-like"/>
    <property type="match status" value="1"/>
</dbReference>
<dbReference type="GO" id="GO:0004523">
    <property type="term" value="F:RNA-DNA hybrid ribonuclease activity"/>
    <property type="evidence" value="ECO:0007669"/>
    <property type="project" value="InterPro"/>
</dbReference>
<dbReference type="PANTHER" id="PTHR47074">
    <property type="entry name" value="BNAC02G40300D PROTEIN"/>
    <property type="match status" value="1"/>
</dbReference>
<dbReference type="InterPro" id="IPR036397">
    <property type="entry name" value="RNaseH_sf"/>
</dbReference>
<dbReference type="CDD" id="cd06222">
    <property type="entry name" value="RNase_H_like"/>
    <property type="match status" value="1"/>
</dbReference>
<protein>
    <recommendedName>
        <fullName evidence="2">RNase H type-1 domain-containing protein</fullName>
    </recommendedName>
</protein>
<dbReference type="Gene3D" id="3.30.420.10">
    <property type="entry name" value="Ribonuclease H-like superfamily/Ribonuclease H"/>
    <property type="match status" value="1"/>
</dbReference>
<gene>
    <name evidence="3" type="ORF">Scep_019531</name>
</gene>
<name>A0AAP0NLG1_9MAGN</name>
<evidence type="ECO:0000256" key="1">
    <source>
        <dbReference type="SAM" id="MobiDB-lite"/>
    </source>
</evidence>